<gene>
    <name evidence="3" type="ORF">METZ01_LOCUS83092</name>
</gene>
<proteinExistence type="predicted"/>
<dbReference type="Pfam" id="PF00682">
    <property type="entry name" value="HMGL-like"/>
    <property type="match status" value="1"/>
</dbReference>
<dbReference type="GO" id="GO:0006094">
    <property type="term" value="P:gluconeogenesis"/>
    <property type="evidence" value="ECO:0007669"/>
    <property type="project" value="TreeGrafter"/>
</dbReference>
<evidence type="ECO:0000259" key="1">
    <source>
        <dbReference type="PROSITE" id="PS50968"/>
    </source>
</evidence>
<sequence length="607" mass="67221">MTQSPIKITDTTFRDGHQSLLATRLRMEDMEPMAAAMDQIGFHSMEVWGGATFDTATRFLGEDPWDRLRKFKDLMPNTPLSMLLRGQSLVGYRTYADDVVQEFVERSSENGIDIFRVFDALNDEWNLSKAAESVKNTGKHLQMTLCYSVTESGRMGGPIYSLDYYLSKAELFESMGADSICIKDMAGLLAPYDAFDLVKGLKDKISIPLQLHSHYTSGMASMSVLKAIEAGLDVVDTSLAPLALRTSQPAVEPLVVTLSGTPYDPGLDLEQLLQLGDQLETILPKYRHHLESPKAAVIDAKVLSHQIPGGMASNLLSQLREAGAIDKLDEVLKEIPKTRKELGYPPLVTPMSQMIGSQSVSNVLFGRYEMISGQVKEYAYGVYGRPPSDIDPEVAKTILKDYEKESPPIHERPANLLDPELEAAKSEISNITDDRDDVLIYALYPTTGLKFLRIKHGLDQMPEEMKAEFDSKPIVENDQPRDEYPPKSHLTKTFNVYVENEYFKVEVDPADGSVHQIAPLVSQPRGLIQEEVAPDFHGQDSEDSVSNSGETLVSPMPGILLRYLVEEGDEVKAGEPVAILEAMKMENTFPSPATGTVQKLQVDEGAT</sequence>
<dbReference type="NCBIfam" id="NF006761">
    <property type="entry name" value="PRK09282.1"/>
    <property type="match status" value="1"/>
</dbReference>
<protein>
    <recommendedName>
        <fullName evidence="4">Lipoyl-binding domain-containing protein</fullName>
    </recommendedName>
</protein>
<dbReference type="InterPro" id="IPR000089">
    <property type="entry name" value="Biotin_lipoyl"/>
</dbReference>
<feature type="domain" description="Pyruvate carboxyltransferase" evidence="2">
    <location>
        <begin position="6"/>
        <end position="273"/>
    </location>
</feature>
<dbReference type="PROSITE" id="PS50968">
    <property type="entry name" value="BIOTINYL_LIPOYL"/>
    <property type="match status" value="1"/>
</dbReference>
<dbReference type="SUPFAM" id="SSF51230">
    <property type="entry name" value="Single hybrid motif"/>
    <property type="match status" value="1"/>
</dbReference>
<dbReference type="InterPro" id="IPR000891">
    <property type="entry name" value="PYR_CT"/>
</dbReference>
<accession>A0A381URI5</accession>
<feature type="non-terminal residue" evidence="3">
    <location>
        <position position="607"/>
    </location>
</feature>
<dbReference type="SUPFAM" id="SSF89000">
    <property type="entry name" value="post-HMGL domain-like"/>
    <property type="match status" value="1"/>
</dbReference>
<dbReference type="EMBL" id="UINC01006892">
    <property type="protein sequence ID" value="SVA30238.1"/>
    <property type="molecule type" value="Genomic_DNA"/>
</dbReference>
<evidence type="ECO:0000313" key="3">
    <source>
        <dbReference type="EMBL" id="SVA30238.1"/>
    </source>
</evidence>
<dbReference type="Pfam" id="PF02436">
    <property type="entry name" value="PYC_OADA"/>
    <property type="match status" value="1"/>
</dbReference>
<reference evidence="3" key="1">
    <citation type="submission" date="2018-05" db="EMBL/GenBank/DDBJ databases">
        <authorList>
            <person name="Lanie J.A."/>
            <person name="Ng W.-L."/>
            <person name="Kazmierczak K.M."/>
            <person name="Andrzejewski T.M."/>
            <person name="Davidsen T.M."/>
            <person name="Wayne K.J."/>
            <person name="Tettelin H."/>
            <person name="Glass J.I."/>
            <person name="Rusch D."/>
            <person name="Podicherti R."/>
            <person name="Tsui H.-C.T."/>
            <person name="Winkler M.E."/>
        </authorList>
    </citation>
    <scope>NUCLEOTIDE SEQUENCE</scope>
</reference>
<dbReference type="InterPro" id="IPR003379">
    <property type="entry name" value="Carboxylase_cons_dom"/>
</dbReference>
<dbReference type="PANTHER" id="PTHR43778">
    <property type="entry name" value="PYRUVATE CARBOXYLASE"/>
    <property type="match status" value="1"/>
</dbReference>
<dbReference type="PROSITE" id="PS50991">
    <property type="entry name" value="PYR_CT"/>
    <property type="match status" value="1"/>
</dbReference>
<dbReference type="InterPro" id="IPR011053">
    <property type="entry name" value="Single_hybrid_motif"/>
</dbReference>
<dbReference type="GO" id="GO:0005737">
    <property type="term" value="C:cytoplasm"/>
    <property type="evidence" value="ECO:0007669"/>
    <property type="project" value="TreeGrafter"/>
</dbReference>
<dbReference type="InterPro" id="IPR013785">
    <property type="entry name" value="Aldolase_TIM"/>
</dbReference>
<evidence type="ECO:0000259" key="2">
    <source>
        <dbReference type="PROSITE" id="PS50991"/>
    </source>
</evidence>
<evidence type="ECO:0008006" key="4">
    <source>
        <dbReference type="Google" id="ProtNLM"/>
    </source>
</evidence>
<organism evidence="3">
    <name type="scientific">marine metagenome</name>
    <dbReference type="NCBI Taxonomy" id="408172"/>
    <lineage>
        <taxon>unclassified sequences</taxon>
        <taxon>metagenomes</taxon>
        <taxon>ecological metagenomes</taxon>
    </lineage>
</organism>
<dbReference type="SUPFAM" id="SSF51569">
    <property type="entry name" value="Aldolase"/>
    <property type="match status" value="1"/>
</dbReference>
<dbReference type="Gene3D" id="2.40.50.100">
    <property type="match status" value="1"/>
</dbReference>
<dbReference type="InterPro" id="IPR055268">
    <property type="entry name" value="PCB-like"/>
</dbReference>
<feature type="domain" description="Lipoyl-binding" evidence="1">
    <location>
        <begin position="542"/>
        <end position="607"/>
    </location>
</feature>
<dbReference type="AlphaFoldDB" id="A0A381URI5"/>
<name>A0A381URI5_9ZZZZ</name>
<dbReference type="PANTHER" id="PTHR43778:SF2">
    <property type="entry name" value="PYRUVATE CARBOXYLASE, MITOCHONDRIAL"/>
    <property type="match status" value="1"/>
</dbReference>
<dbReference type="Gene3D" id="3.20.20.70">
    <property type="entry name" value="Aldolase class I"/>
    <property type="match status" value="1"/>
</dbReference>
<dbReference type="CDD" id="cd07937">
    <property type="entry name" value="DRE_TIM_PC_TC_5S"/>
    <property type="match status" value="1"/>
</dbReference>
<dbReference type="CDD" id="cd06850">
    <property type="entry name" value="biotinyl_domain"/>
    <property type="match status" value="1"/>
</dbReference>
<dbReference type="GO" id="GO:0004736">
    <property type="term" value="F:pyruvate carboxylase activity"/>
    <property type="evidence" value="ECO:0007669"/>
    <property type="project" value="TreeGrafter"/>
</dbReference>
<dbReference type="Pfam" id="PF00364">
    <property type="entry name" value="Biotin_lipoyl"/>
    <property type="match status" value="1"/>
</dbReference>